<dbReference type="AlphaFoldDB" id="X6LXL6"/>
<dbReference type="GO" id="GO:0006261">
    <property type="term" value="P:DNA-templated DNA replication"/>
    <property type="evidence" value="ECO:0007669"/>
    <property type="project" value="InterPro"/>
</dbReference>
<reference evidence="2 3" key="1">
    <citation type="journal article" date="2013" name="Curr. Biol.">
        <title>The Genome of the Foraminiferan Reticulomyxa filosa.</title>
        <authorList>
            <person name="Glockner G."/>
            <person name="Hulsmann N."/>
            <person name="Schleicher M."/>
            <person name="Noegel A.A."/>
            <person name="Eichinger L."/>
            <person name="Gallinger C."/>
            <person name="Pawlowski J."/>
            <person name="Sierra R."/>
            <person name="Euteneuer U."/>
            <person name="Pillet L."/>
            <person name="Moustafa A."/>
            <person name="Platzer M."/>
            <person name="Groth M."/>
            <person name="Szafranski K."/>
            <person name="Schliwa M."/>
        </authorList>
    </citation>
    <scope>NUCLEOTIDE SEQUENCE [LARGE SCALE GENOMIC DNA]</scope>
</reference>
<feature type="compositionally biased region" description="Basic and acidic residues" evidence="1">
    <location>
        <begin position="121"/>
        <end position="140"/>
    </location>
</feature>
<organism evidence="2 3">
    <name type="scientific">Reticulomyxa filosa</name>
    <dbReference type="NCBI Taxonomy" id="46433"/>
    <lineage>
        <taxon>Eukaryota</taxon>
        <taxon>Sar</taxon>
        <taxon>Rhizaria</taxon>
        <taxon>Retaria</taxon>
        <taxon>Foraminifera</taxon>
        <taxon>Monothalamids</taxon>
        <taxon>Reticulomyxidae</taxon>
        <taxon>Reticulomyxa</taxon>
    </lineage>
</organism>
<dbReference type="PANTHER" id="PTHR10133:SF27">
    <property type="entry name" value="DNA POLYMERASE NU"/>
    <property type="match status" value="1"/>
</dbReference>
<dbReference type="Gene3D" id="3.30.420.10">
    <property type="entry name" value="Ribonuclease H-like superfamily/Ribonuclease H"/>
    <property type="match status" value="1"/>
</dbReference>
<evidence type="ECO:0000313" key="2">
    <source>
        <dbReference type="EMBL" id="ETO06693.1"/>
    </source>
</evidence>
<feature type="region of interest" description="Disordered" evidence="1">
    <location>
        <begin position="121"/>
        <end position="148"/>
    </location>
</feature>
<comment type="caution">
    <text evidence="2">The sequence shown here is derived from an EMBL/GenBank/DDBJ whole genome shotgun (WGS) entry which is preliminary data.</text>
</comment>
<sequence length="291" mass="34239">MYIIYNPFQQICLLLTFGKFLINMHACMYVYTCMCKIYHCYSDHHSTIFTALHNLKKQSSSGKVLQATENFRKIRGYAGDTMHLARMFGGVGEDNNLEFLYDIWVPQTPDGKHVALHHTMEDKSDDNNNDGKSKNDEHIIKPKRKTHDSIQKDLKENPQNFYEHCGMEAQRTYKVYKELRKQLINTTCEPMLVATDLKKKLEELIGSAKPNLTLWDVYLCTWLPFGQLLASMETVGFPCQTQILKEMEAIAKQERQEQHDIFRQWIRPWFDNRTEIMNLKRFSLSLSLFFF</sequence>
<name>X6LXL6_RETFI</name>
<evidence type="ECO:0000256" key="1">
    <source>
        <dbReference type="SAM" id="MobiDB-lite"/>
    </source>
</evidence>
<dbReference type="PANTHER" id="PTHR10133">
    <property type="entry name" value="DNA POLYMERASE I"/>
    <property type="match status" value="1"/>
</dbReference>
<keyword evidence="3" id="KW-1185">Reference proteome</keyword>
<dbReference type="InterPro" id="IPR036397">
    <property type="entry name" value="RNaseH_sf"/>
</dbReference>
<dbReference type="GO" id="GO:0003676">
    <property type="term" value="F:nucleic acid binding"/>
    <property type="evidence" value="ECO:0007669"/>
    <property type="project" value="InterPro"/>
</dbReference>
<evidence type="ECO:0000313" key="3">
    <source>
        <dbReference type="Proteomes" id="UP000023152"/>
    </source>
</evidence>
<dbReference type="EMBL" id="ASPP01026894">
    <property type="protein sequence ID" value="ETO06693.1"/>
    <property type="molecule type" value="Genomic_DNA"/>
</dbReference>
<dbReference type="GO" id="GO:0003887">
    <property type="term" value="F:DNA-directed DNA polymerase activity"/>
    <property type="evidence" value="ECO:0007669"/>
    <property type="project" value="InterPro"/>
</dbReference>
<dbReference type="InterPro" id="IPR002298">
    <property type="entry name" value="DNA_polymerase_A"/>
</dbReference>
<dbReference type="Proteomes" id="UP000023152">
    <property type="component" value="Unassembled WGS sequence"/>
</dbReference>
<proteinExistence type="predicted"/>
<protein>
    <submittedName>
        <fullName evidence="2">Uncharacterized protein</fullName>
    </submittedName>
</protein>
<dbReference type="GO" id="GO:0006302">
    <property type="term" value="P:double-strand break repair"/>
    <property type="evidence" value="ECO:0007669"/>
    <property type="project" value="TreeGrafter"/>
</dbReference>
<accession>X6LXL6</accession>
<gene>
    <name evidence="2" type="ORF">RFI_30699</name>
</gene>